<feature type="region of interest" description="Disordered" evidence="1">
    <location>
        <begin position="70"/>
        <end position="91"/>
    </location>
</feature>
<accession>A0A6N2MP66</accession>
<protein>
    <submittedName>
        <fullName evidence="2">Uncharacterized protein</fullName>
    </submittedName>
</protein>
<evidence type="ECO:0000313" key="2">
    <source>
        <dbReference type="EMBL" id="VFU55200.1"/>
    </source>
</evidence>
<proteinExistence type="predicted"/>
<dbReference type="EMBL" id="CAADRP010001874">
    <property type="protein sequence ID" value="VFU55200.1"/>
    <property type="molecule type" value="Genomic_DNA"/>
</dbReference>
<sequence>MILPCVAELLWLMGYEEKPWMEWKSSENERPPRPAECIGNTCKTEQPYKTHPGSRCKYVDLGHHAQVVQSRGRDLEAPLNGSFQNPPTTRHPCREVYQSFQRHETQQEEMFSIRTSKDAAVLQSSTNSLLVVRGVRSNT</sequence>
<gene>
    <name evidence="2" type="ORF">SVIM_LOCUS391226</name>
</gene>
<name>A0A6N2MP66_SALVM</name>
<dbReference type="AlphaFoldDB" id="A0A6N2MP66"/>
<organism evidence="2">
    <name type="scientific">Salix viminalis</name>
    <name type="common">Common osier</name>
    <name type="synonym">Basket willow</name>
    <dbReference type="NCBI Taxonomy" id="40686"/>
    <lineage>
        <taxon>Eukaryota</taxon>
        <taxon>Viridiplantae</taxon>
        <taxon>Streptophyta</taxon>
        <taxon>Embryophyta</taxon>
        <taxon>Tracheophyta</taxon>
        <taxon>Spermatophyta</taxon>
        <taxon>Magnoliopsida</taxon>
        <taxon>eudicotyledons</taxon>
        <taxon>Gunneridae</taxon>
        <taxon>Pentapetalae</taxon>
        <taxon>rosids</taxon>
        <taxon>fabids</taxon>
        <taxon>Malpighiales</taxon>
        <taxon>Salicaceae</taxon>
        <taxon>Saliceae</taxon>
        <taxon>Salix</taxon>
    </lineage>
</organism>
<evidence type="ECO:0000256" key="1">
    <source>
        <dbReference type="SAM" id="MobiDB-lite"/>
    </source>
</evidence>
<reference evidence="2" key="1">
    <citation type="submission" date="2019-03" db="EMBL/GenBank/DDBJ databases">
        <authorList>
            <person name="Mank J."/>
            <person name="Almeida P."/>
        </authorList>
    </citation>
    <scope>NUCLEOTIDE SEQUENCE</scope>
    <source>
        <strain evidence="2">78183</strain>
    </source>
</reference>